<dbReference type="EMBL" id="SWKV01000093">
    <property type="protein sequence ID" value="KAF3032752.1"/>
    <property type="molecule type" value="Genomic_DNA"/>
</dbReference>
<dbReference type="OrthoDB" id="2331100at2759"/>
<dbReference type="CDD" id="cd12087">
    <property type="entry name" value="TM_EGFR-like"/>
    <property type="match status" value="1"/>
</dbReference>
<name>A0A9P5BX08_9PLEO</name>
<feature type="compositionally biased region" description="Low complexity" evidence="1">
    <location>
        <begin position="227"/>
        <end position="236"/>
    </location>
</feature>
<dbReference type="AlphaFoldDB" id="A0A9P5BX08"/>
<protein>
    <recommendedName>
        <fullName evidence="6">Extracellular serine-rich protein</fullName>
    </recommendedName>
</protein>
<feature type="chain" id="PRO_5040198073" description="Extracellular serine-rich protein" evidence="3">
    <location>
        <begin position="25"/>
        <end position="395"/>
    </location>
</feature>
<sequence>MVRMRIARLAVVVAACQLLSTTSAQSTATFTSATASASLTSQNGLQSATLPPTPISLRSTAVSASTESGSAATSSASSEPQVHLIKAGSGGFKFTPQELTNVSVGDIVTFEFYPPDHSVVQAEFGSACVPYSYADKDHAGKGFWTETQWVNTTADITHYNITINDTQPIFFYCAAPNSCIGELMVGAINPNSTQTLASQIQAAKNADFQLAVGDPVPNEATSTILNGPTGASTPSSSGGGTHLSGGAIAGIVVGAVAFLIICAALFFYVGRSKSLKEVLKRQDANPGNPNRASTPGPDMGYMPHDQNVPRYGSPAPPYGQHNVGEQYPSGWQGSPQMHQGHLSMQSQMSGMSQEQLDYYKHNQAVAAPVELHSPEPGQQEFRAELADNAQKPPRT</sequence>
<accession>A0A9P5BX08</accession>
<keyword evidence="5" id="KW-1185">Reference proteome</keyword>
<feature type="transmembrane region" description="Helical" evidence="2">
    <location>
        <begin position="247"/>
        <end position="270"/>
    </location>
</feature>
<reference evidence="4" key="1">
    <citation type="submission" date="2019-04" db="EMBL/GenBank/DDBJ databases">
        <title>Sequencing of skin fungus with MAO and IRED activity.</title>
        <authorList>
            <person name="Marsaioli A.J."/>
            <person name="Bonatto J.M.C."/>
            <person name="Reis Junior O."/>
        </authorList>
    </citation>
    <scope>NUCLEOTIDE SEQUENCE</scope>
    <source>
        <strain evidence="4">28M1</strain>
    </source>
</reference>
<keyword evidence="2" id="KW-0812">Transmembrane</keyword>
<dbReference type="Gene3D" id="2.60.40.420">
    <property type="entry name" value="Cupredoxins - blue copper proteins"/>
    <property type="match status" value="1"/>
</dbReference>
<evidence type="ECO:0000256" key="1">
    <source>
        <dbReference type="SAM" id="MobiDB-lite"/>
    </source>
</evidence>
<dbReference type="PANTHER" id="PTHR34883">
    <property type="entry name" value="SERINE-RICH PROTEIN, PUTATIVE-RELATED-RELATED"/>
    <property type="match status" value="1"/>
</dbReference>
<feature type="region of interest" description="Disordered" evidence="1">
    <location>
        <begin position="221"/>
        <end position="240"/>
    </location>
</feature>
<evidence type="ECO:0000313" key="4">
    <source>
        <dbReference type="EMBL" id="KAF3032752.1"/>
    </source>
</evidence>
<feature type="region of interest" description="Disordered" evidence="1">
    <location>
        <begin position="314"/>
        <end position="395"/>
    </location>
</feature>
<keyword evidence="3" id="KW-0732">Signal</keyword>
<dbReference type="PANTHER" id="PTHR34883:SF8">
    <property type="entry name" value="EXTRACELLULAR SERINE-RICH PROTEIN (AFU_ORTHOLOGUE AFUA_6G00670)"/>
    <property type="match status" value="1"/>
</dbReference>
<dbReference type="InterPro" id="IPR008972">
    <property type="entry name" value="Cupredoxin"/>
</dbReference>
<keyword evidence="2" id="KW-1133">Transmembrane helix</keyword>
<evidence type="ECO:0000256" key="2">
    <source>
        <dbReference type="SAM" id="Phobius"/>
    </source>
</evidence>
<feature type="signal peptide" evidence="3">
    <location>
        <begin position="1"/>
        <end position="24"/>
    </location>
</feature>
<feature type="region of interest" description="Disordered" evidence="1">
    <location>
        <begin position="280"/>
        <end position="301"/>
    </location>
</feature>
<dbReference type="Proteomes" id="UP000758155">
    <property type="component" value="Unassembled WGS sequence"/>
</dbReference>
<evidence type="ECO:0000256" key="3">
    <source>
        <dbReference type="SAM" id="SignalP"/>
    </source>
</evidence>
<dbReference type="SUPFAM" id="SSF49503">
    <property type="entry name" value="Cupredoxins"/>
    <property type="match status" value="1"/>
</dbReference>
<proteinExistence type="predicted"/>
<keyword evidence="2" id="KW-0472">Membrane</keyword>
<feature type="compositionally biased region" description="Low complexity" evidence="1">
    <location>
        <begin position="336"/>
        <end position="356"/>
    </location>
</feature>
<organism evidence="4 5">
    <name type="scientific">Didymella heteroderae</name>
    <dbReference type="NCBI Taxonomy" id="1769908"/>
    <lineage>
        <taxon>Eukaryota</taxon>
        <taxon>Fungi</taxon>
        <taxon>Dikarya</taxon>
        <taxon>Ascomycota</taxon>
        <taxon>Pezizomycotina</taxon>
        <taxon>Dothideomycetes</taxon>
        <taxon>Pleosporomycetidae</taxon>
        <taxon>Pleosporales</taxon>
        <taxon>Pleosporineae</taxon>
        <taxon>Didymellaceae</taxon>
        <taxon>Didymella</taxon>
    </lineage>
</organism>
<evidence type="ECO:0000313" key="5">
    <source>
        <dbReference type="Proteomes" id="UP000758155"/>
    </source>
</evidence>
<evidence type="ECO:0008006" key="6">
    <source>
        <dbReference type="Google" id="ProtNLM"/>
    </source>
</evidence>
<dbReference type="InterPro" id="IPR052953">
    <property type="entry name" value="Ser-rich/MCO-related"/>
</dbReference>
<gene>
    <name evidence="4" type="ORF">E8E12_001740</name>
</gene>
<comment type="caution">
    <text evidence="4">The sequence shown here is derived from an EMBL/GenBank/DDBJ whole genome shotgun (WGS) entry which is preliminary data.</text>
</comment>